<name>A0ABQ9GZ75_9NEOP</name>
<evidence type="ECO:0000313" key="2">
    <source>
        <dbReference type="Proteomes" id="UP001159363"/>
    </source>
</evidence>
<dbReference type="Proteomes" id="UP001159363">
    <property type="component" value="Chromosome 7"/>
</dbReference>
<organism evidence="1 2">
    <name type="scientific">Dryococelus australis</name>
    <dbReference type="NCBI Taxonomy" id="614101"/>
    <lineage>
        <taxon>Eukaryota</taxon>
        <taxon>Metazoa</taxon>
        <taxon>Ecdysozoa</taxon>
        <taxon>Arthropoda</taxon>
        <taxon>Hexapoda</taxon>
        <taxon>Insecta</taxon>
        <taxon>Pterygota</taxon>
        <taxon>Neoptera</taxon>
        <taxon>Polyneoptera</taxon>
        <taxon>Phasmatodea</taxon>
        <taxon>Verophasmatodea</taxon>
        <taxon>Anareolatae</taxon>
        <taxon>Phasmatidae</taxon>
        <taxon>Eurycanthinae</taxon>
        <taxon>Dryococelus</taxon>
    </lineage>
</organism>
<keyword evidence="2" id="KW-1185">Reference proteome</keyword>
<sequence length="137" mass="15744">MQVWPDLLLPKTFKIFNLADNDIVNIVLENLVPNFRAFCSFSPIPSMLEELISFAVEVQGRVAAEKEFQNIYSSSSKELRVLRDSIEQIRNEHVVNHHCGNCRSKSVSDVMLWVMSKQHVLVQEMNVGQGFMRCCRS</sequence>
<dbReference type="EMBL" id="JARBHB010000008">
    <property type="protein sequence ID" value="KAJ8877338.1"/>
    <property type="molecule type" value="Genomic_DNA"/>
</dbReference>
<evidence type="ECO:0000313" key="1">
    <source>
        <dbReference type="EMBL" id="KAJ8877338.1"/>
    </source>
</evidence>
<protein>
    <submittedName>
        <fullName evidence="1">Uncharacterized protein</fullName>
    </submittedName>
</protein>
<gene>
    <name evidence="1" type="ORF">PR048_021792</name>
</gene>
<accession>A0ABQ9GZ75</accession>
<reference evidence="1 2" key="1">
    <citation type="submission" date="2023-02" db="EMBL/GenBank/DDBJ databases">
        <title>LHISI_Scaffold_Assembly.</title>
        <authorList>
            <person name="Stuart O.P."/>
            <person name="Cleave R."/>
            <person name="Magrath M.J.L."/>
            <person name="Mikheyev A.S."/>
        </authorList>
    </citation>
    <scope>NUCLEOTIDE SEQUENCE [LARGE SCALE GENOMIC DNA]</scope>
    <source>
        <strain evidence="1">Daus_M_001</strain>
        <tissue evidence="1">Leg muscle</tissue>
    </source>
</reference>
<proteinExistence type="predicted"/>
<comment type="caution">
    <text evidence="1">The sequence shown here is derived from an EMBL/GenBank/DDBJ whole genome shotgun (WGS) entry which is preliminary data.</text>
</comment>